<keyword evidence="2" id="KW-1185">Reference proteome</keyword>
<comment type="caution">
    <text evidence="1">The sequence shown here is derived from an EMBL/GenBank/DDBJ whole genome shotgun (WGS) entry which is preliminary data.</text>
</comment>
<proteinExistence type="predicted"/>
<reference evidence="1 2" key="1">
    <citation type="journal article" date="2021" name="BMC Genomics">
        <title>Datura genome reveals duplications of psychoactive alkaloid biosynthetic genes and high mutation rate following tissue culture.</title>
        <authorList>
            <person name="Rajewski A."/>
            <person name="Carter-House D."/>
            <person name="Stajich J."/>
            <person name="Litt A."/>
        </authorList>
    </citation>
    <scope>NUCLEOTIDE SEQUENCE [LARGE SCALE GENOMIC DNA]</scope>
    <source>
        <strain evidence="1">AR-01</strain>
    </source>
</reference>
<name>A0ABS8WUC1_DATST</name>
<protein>
    <submittedName>
        <fullName evidence="1">Uncharacterized protein</fullName>
    </submittedName>
</protein>
<evidence type="ECO:0000313" key="2">
    <source>
        <dbReference type="Proteomes" id="UP000823775"/>
    </source>
</evidence>
<dbReference type="EMBL" id="JACEIK010011376">
    <property type="protein sequence ID" value="MCE3215643.1"/>
    <property type="molecule type" value="Genomic_DNA"/>
</dbReference>
<accession>A0ABS8WUC1</accession>
<feature type="non-terminal residue" evidence="1">
    <location>
        <position position="53"/>
    </location>
</feature>
<dbReference type="Proteomes" id="UP000823775">
    <property type="component" value="Unassembled WGS sequence"/>
</dbReference>
<gene>
    <name evidence="1" type="ORF">HAX54_003039</name>
</gene>
<sequence>MSAALHQAWLVLIEYPQSDRPTQRFLEAWLSSRCNDRGHLHDMRPSQMKPYPY</sequence>
<evidence type="ECO:0000313" key="1">
    <source>
        <dbReference type="EMBL" id="MCE3215643.1"/>
    </source>
</evidence>
<organism evidence="1 2">
    <name type="scientific">Datura stramonium</name>
    <name type="common">Jimsonweed</name>
    <name type="synonym">Common thornapple</name>
    <dbReference type="NCBI Taxonomy" id="4076"/>
    <lineage>
        <taxon>Eukaryota</taxon>
        <taxon>Viridiplantae</taxon>
        <taxon>Streptophyta</taxon>
        <taxon>Embryophyta</taxon>
        <taxon>Tracheophyta</taxon>
        <taxon>Spermatophyta</taxon>
        <taxon>Magnoliopsida</taxon>
        <taxon>eudicotyledons</taxon>
        <taxon>Gunneridae</taxon>
        <taxon>Pentapetalae</taxon>
        <taxon>asterids</taxon>
        <taxon>lamiids</taxon>
        <taxon>Solanales</taxon>
        <taxon>Solanaceae</taxon>
        <taxon>Solanoideae</taxon>
        <taxon>Datureae</taxon>
        <taxon>Datura</taxon>
    </lineage>
</organism>